<feature type="domain" description="Glycoside hydrolase family 20 catalytic" evidence="7">
    <location>
        <begin position="156"/>
        <end position="505"/>
    </location>
</feature>
<dbReference type="PIRSF" id="PIRSF001093">
    <property type="entry name" value="B-hxosamndse_ab_euk"/>
    <property type="match status" value="1"/>
</dbReference>
<comment type="catalytic activity">
    <reaction evidence="1">
        <text>Hydrolysis of terminal non-reducing N-acetyl-D-hexosamine residues in N-acetyl-beta-D-hexosaminides.</text>
        <dbReference type="EC" id="3.2.1.52"/>
    </reaction>
</comment>
<dbReference type="EMBL" id="JBEXAC010000001">
    <property type="protein sequence ID" value="MET6997670.1"/>
    <property type="molecule type" value="Genomic_DNA"/>
</dbReference>
<evidence type="ECO:0000259" key="8">
    <source>
        <dbReference type="Pfam" id="PF02838"/>
    </source>
</evidence>
<dbReference type="SUPFAM" id="SSF51445">
    <property type="entry name" value="(Trans)glycosidases"/>
    <property type="match status" value="1"/>
</dbReference>
<evidence type="ECO:0000256" key="1">
    <source>
        <dbReference type="ARBA" id="ARBA00001231"/>
    </source>
</evidence>
<protein>
    <recommendedName>
        <fullName evidence="3">beta-N-acetylhexosaminidase</fullName>
        <ecNumber evidence="3">3.2.1.52</ecNumber>
    </recommendedName>
</protein>
<dbReference type="Pfam" id="PF00728">
    <property type="entry name" value="Glyco_hydro_20"/>
    <property type="match status" value="1"/>
</dbReference>
<dbReference type="Pfam" id="PF02838">
    <property type="entry name" value="Glyco_hydro_20b"/>
    <property type="match status" value="1"/>
</dbReference>
<dbReference type="InterPro" id="IPR015882">
    <property type="entry name" value="HEX_bac_N"/>
</dbReference>
<dbReference type="Gene3D" id="3.30.379.10">
    <property type="entry name" value="Chitobiase/beta-hexosaminidase domain 2-like"/>
    <property type="match status" value="1"/>
</dbReference>
<evidence type="ECO:0000259" key="7">
    <source>
        <dbReference type="Pfam" id="PF00728"/>
    </source>
</evidence>
<dbReference type="EC" id="3.2.1.52" evidence="3"/>
<dbReference type="PRINTS" id="PR00738">
    <property type="entry name" value="GLHYDRLASE20"/>
</dbReference>
<evidence type="ECO:0000313" key="9">
    <source>
        <dbReference type="EMBL" id="MET6997670.1"/>
    </source>
</evidence>
<comment type="caution">
    <text evidence="9">The sequence shown here is derived from an EMBL/GenBank/DDBJ whole genome shotgun (WGS) entry which is preliminary data.</text>
</comment>
<feature type="chain" id="PRO_5046750273" description="beta-N-acetylhexosaminidase" evidence="6">
    <location>
        <begin position="26"/>
        <end position="534"/>
    </location>
</feature>
<dbReference type="Gene3D" id="3.20.20.80">
    <property type="entry name" value="Glycosidases"/>
    <property type="match status" value="1"/>
</dbReference>
<sequence>MLKHRTILLCCMALVATCLGRPSQAANIIPQPEQVKTLPGNFNLSGTTAIIHNGNLPNEAGFLREVIKATQGLQLNIRSKGGNSNVIRLVIDKKASRELGPEGYRLQVNQDQILLTAPSDKGIFYGIQTLRQLIPANADNNAYAIGCVSIQDKPRFSWRAFMLDEGRYFKGASVVKQLLDEMALLKMNVFHWHLTDDQGWRIEIKKYPLLTTIGSKRDSTQSGHWNSPTFDGKVHQGFYTQEQIKDIIRYAAERHITIIPEIEMPGHSSAAIAAYPWLGCTGKQIKVPGTFGVHYDVFDVTNPKVITFLEDVLQEVLTLFPSKVIHIGGDEVKYDQWKASGTIQAFMKEKGLGTPADLQIWFTNKISNYLAGKQRRMMGWNEIMGSQVHEYSDKNGPGAKEKLAAGTIVHFWKGELKLITEAVSKGYDIVNSYHEFTYLDYDYKSIPLTKAYSFNPIPEGLDAKYHNKILGLGCQMWGEWIPTVESMNKMVFPRLAAYAEAGWTPLAQKNFDTFQQSLSFFYARWDKAGINYGK</sequence>
<reference evidence="9 10" key="1">
    <citation type="submission" date="2024-06" db="EMBL/GenBank/DDBJ databases">
        <title>Chitinophaga defluvii sp. nov., isolated from municipal sewage.</title>
        <authorList>
            <person name="Zhang L."/>
        </authorList>
    </citation>
    <scope>NUCLEOTIDE SEQUENCE [LARGE SCALE GENOMIC DNA]</scope>
    <source>
        <strain evidence="9 10">H8</strain>
    </source>
</reference>
<feature type="signal peptide" evidence="6">
    <location>
        <begin position="1"/>
        <end position="25"/>
    </location>
</feature>
<keyword evidence="10" id="KW-1185">Reference proteome</keyword>
<name>A0ABV2T5L7_9BACT</name>
<dbReference type="SUPFAM" id="SSF55545">
    <property type="entry name" value="beta-N-acetylhexosaminidase-like domain"/>
    <property type="match status" value="1"/>
</dbReference>
<accession>A0ABV2T5L7</accession>
<dbReference type="RefSeq" id="WP_354660305.1">
    <property type="nucleotide sequence ID" value="NZ_JBEXAC010000001.1"/>
</dbReference>
<evidence type="ECO:0000256" key="3">
    <source>
        <dbReference type="ARBA" id="ARBA00012663"/>
    </source>
</evidence>
<feature type="domain" description="Beta-hexosaminidase bacterial type N-terminal" evidence="8">
    <location>
        <begin position="27"/>
        <end position="152"/>
    </location>
</feature>
<evidence type="ECO:0000256" key="5">
    <source>
        <dbReference type="ARBA" id="ARBA00023295"/>
    </source>
</evidence>
<organism evidence="9 10">
    <name type="scientific">Chitinophaga defluvii</name>
    <dbReference type="NCBI Taxonomy" id="3163343"/>
    <lineage>
        <taxon>Bacteria</taxon>
        <taxon>Pseudomonadati</taxon>
        <taxon>Bacteroidota</taxon>
        <taxon>Chitinophagia</taxon>
        <taxon>Chitinophagales</taxon>
        <taxon>Chitinophagaceae</taxon>
        <taxon>Chitinophaga</taxon>
    </lineage>
</organism>
<dbReference type="CDD" id="cd06563">
    <property type="entry name" value="GH20_chitobiase-like"/>
    <property type="match status" value="1"/>
</dbReference>
<evidence type="ECO:0000313" key="10">
    <source>
        <dbReference type="Proteomes" id="UP001549749"/>
    </source>
</evidence>
<evidence type="ECO:0000256" key="2">
    <source>
        <dbReference type="ARBA" id="ARBA00006285"/>
    </source>
</evidence>
<proteinExistence type="inferred from homology"/>
<dbReference type="PANTHER" id="PTHR22600">
    <property type="entry name" value="BETA-HEXOSAMINIDASE"/>
    <property type="match status" value="1"/>
</dbReference>
<dbReference type="PANTHER" id="PTHR22600:SF57">
    <property type="entry name" value="BETA-N-ACETYLHEXOSAMINIDASE"/>
    <property type="match status" value="1"/>
</dbReference>
<keyword evidence="6" id="KW-0732">Signal</keyword>
<keyword evidence="4" id="KW-0378">Hydrolase</keyword>
<evidence type="ECO:0000256" key="4">
    <source>
        <dbReference type="ARBA" id="ARBA00022801"/>
    </source>
</evidence>
<keyword evidence="5" id="KW-0326">Glycosidase</keyword>
<gene>
    <name evidence="9" type="ORF">ABR189_09840</name>
</gene>
<dbReference type="InterPro" id="IPR025705">
    <property type="entry name" value="Beta_hexosaminidase_sua/sub"/>
</dbReference>
<dbReference type="InterPro" id="IPR017853">
    <property type="entry name" value="GH"/>
</dbReference>
<dbReference type="Proteomes" id="UP001549749">
    <property type="component" value="Unassembled WGS sequence"/>
</dbReference>
<comment type="similarity">
    <text evidence="2">Belongs to the glycosyl hydrolase 20 family.</text>
</comment>
<evidence type="ECO:0000256" key="6">
    <source>
        <dbReference type="SAM" id="SignalP"/>
    </source>
</evidence>
<dbReference type="InterPro" id="IPR015883">
    <property type="entry name" value="Glyco_hydro_20_cat"/>
</dbReference>
<dbReference type="InterPro" id="IPR029018">
    <property type="entry name" value="Hex-like_dom2"/>
</dbReference>